<feature type="transmembrane region" description="Helical" evidence="8">
    <location>
        <begin position="414"/>
        <end position="441"/>
    </location>
</feature>
<feature type="transmembrane region" description="Helical" evidence="8">
    <location>
        <begin position="489"/>
        <end position="506"/>
    </location>
</feature>
<evidence type="ECO:0000256" key="2">
    <source>
        <dbReference type="ARBA" id="ARBA00022448"/>
    </source>
</evidence>
<evidence type="ECO:0000259" key="9">
    <source>
        <dbReference type="SMART" id="SM00382"/>
    </source>
</evidence>
<dbReference type="SUPFAM" id="SSF52540">
    <property type="entry name" value="P-loop containing nucleoside triphosphate hydrolases"/>
    <property type="match status" value="1"/>
</dbReference>
<keyword evidence="4" id="KW-0547">Nucleotide-binding</keyword>
<dbReference type="PANTHER" id="PTHR48041:SF91">
    <property type="entry name" value="ABC TRANSPORTER G FAMILY MEMBER 28"/>
    <property type="match status" value="1"/>
</dbReference>
<dbReference type="Pfam" id="PF00005">
    <property type="entry name" value="ABC_tran"/>
    <property type="match status" value="1"/>
</dbReference>
<organism evidence="10 11">
    <name type="scientific">Encephalitozoon hellem</name>
    <name type="common">Microsporidian parasite</name>
    <dbReference type="NCBI Taxonomy" id="27973"/>
    <lineage>
        <taxon>Eukaryota</taxon>
        <taxon>Fungi</taxon>
        <taxon>Fungi incertae sedis</taxon>
        <taxon>Microsporidia</taxon>
        <taxon>Unikaryonidae</taxon>
        <taxon>Encephalitozoon</taxon>
    </lineage>
</organism>
<dbReference type="PROSITE" id="PS00211">
    <property type="entry name" value="ABC_TRANSPORTER_1"/>
    <property type="match status" value="1"/>
</dbReference>
<feature type="domain" description="AAA+ ATPase" evidence="9">
    <location>
        <begin position="45"/>
        <end position="240"/>
    </location>
</feature>
<evidence type="ECO:0000313" key="10">
    <source>
        <dbReference type="EMBL" id="WEL38780.1"/>
    </source>
</evidence>
<evidence type="ECO:0000313" key="11">
    <source>
        <dbReference type="Proteomes" id="UP001217963"/>
    </source>
</evidence>
<keyword evidence="3 8" id="KW-0812">Transmembrane</keyword>
<evidence type="ECO:0000256" key="7">
    <source>
        <dbReference type="ARBA" id="ARBA00023136"/>
    </source>
</evidence>
<feature type="transmembrane region" description="Helical" evidence="8">
    <location>
        <begin position="374"/>
        <end position="394"/>
    </location>
</feature>
<evidence type="ECO:0000256" key="8">
    <source>
        <dbReference type="SAM" id="Phobius"/>
    </source>
</evidence>
<evidence type="ECO:0000256" key="5">
    <source>
        <dbReference type="ARBA" id="ARBA00022840"/>
    </source>
</evidence>
<evidence type="ECO:0000256" key="6">
    <source>
        <dbReference type="ARBA" id="ARBA00022989"/>
    </source>
</evidence>
<dbReference type="InterPro" id="IPR017871">
    <property type="entry name" value="ABC_transporter-like_CS"/>
</dbReference>
<protein>
    <submittedName>
        <fullName evidence="10">Sterolin-1</fullName>
    </submittedName>
</protein>
<dbReference type="SMART" id="SM00382">
    <property type="entry name" value="AAA"/>
    <property type="match status" value="1"/>
</dbReference>
<keyword evidence="2" id="KW-0813">Transport</keyword>
<feature type="transmembrane region" description="Helical" evidence="8">
    <location>
        <begin position="341"/>
        <end position="362"/>
    </location>
</feature>
<dbReference type="PANTHER" id="PTHR48041">
    <property type="entry name" value="ABC TRANSPORTER G FAMILY MEMBER 28"/>
    <property type="match status" value="1"/>
</dbReference>
<accession>A0ABY8CIQ9</accession>
<dbReference type="InterPro" id="IPR003439">
    <property type="entry name" value="ABC_transporter-like_ATP-bd"/>
</dbReference>
<dbReference type="EMBL" id="CP119067">
    <property type="protein sequence ID" value="WEL38780.1"/>
    <property type="molecule type" value="Genomic_DNA"/>
</dbReference>
<dbReference type="Gene3D" id="3.40.50.300">
    <property type="entry name" value="P-loop containing nucleotide triphosphate hydrolases"/>
    <property type="match status" value="1"/>
</dbReference>
<keyword evidence="5" id="KW-0067">ATP-binding</keyword>
<proteinExistence type="predicted"/>
<name>A0ABY8CIQ9_ENCHE</name>
<dbReference type="InterPro" id="IPR050352">
    <property type="entry name" value="ABCG_transporters"/>
</dbReference>
<sequence>MRDASEANAHKLDLKDVILEVPNQNMLSSEKYARLINGLDIEFESGKMYAFMGTSGSSKTTTMEAIAGMVPYGSRTSGEILIDNEERDEDSWGKESAYGRQQGYTISELTVEEFINYSIAFSLPHEDKERIKTTISEVLCNVLGLEHVRANRMENLSGGEKKRVSVAVTFSKMLLLEGKLKVVLLDEPTSELDSGLAMDVANFLKGYAKRNGTMVLVTIHQPGHGLFNTFDGLLFMDKGVKIYAGPTSGFMKYLNSKGIYNTSKEETDLEFIFGVFNEKSERGKLYKDKVAEIKRERGIGKNKQGKLKDSVDTAVNFIPNFSVATSLAKRQLIIDWRNLNIPYGFILTVLLTLFLAGVAKYVVMERCNLPGSILACFIFRIFSVFLSSIPNGLLKGIGYTTKEVSYGLYNSPTLWFSALILETPLIVLRFTIFFGIIYWFGLVEGGDVFFLGSRLMLSVLSSNVFRLALLCNADPLSTFGRITQTVVSFLVPLISPVMPFIGNMLFGSSQPSESNGASVQAFCKWFFGSLYSVLIPSTLPEKDIYAYCQTKRPEEGLKMIPSSAQDKSAILDLITYYLEGNGTDASSQSFSNIYALTVVILLSILALSLLGISFLDRRFTPSTRYQLSSGRSISDKNFMSSIKSLTRGIWFKRFLITLVAVLIVLTVALALSKSSFYSGALLL</sequence>
<gene>
    <name evidence="10" type="ORF">PFJ87_06g00450</name>
</gene>
<keyword evidence="11" id="KW-1185">Reference proteome</keyword>
<keyword evidence="7 8" id="KW-0472">Membrane</keyword>
<evidence type="ECO:0000256" key="3">
    <source>
        <dbReference type="ARBA" id="ARBA00022692"/>
    </source>
</evidence>
<evidence type="ECO:0000256" key="1">
    <source>
        <dbReference type="ARBA" id="ARBA00004141"/>
    </source>
</evidence>
<feature type="transmembrane region" description="Helical" evidence="8">
    <location>
        <begin position="593"/>
        <end position="615"/>
    </location>
</feature>
<dbReference type="Proteomes" id="UP001217963">
    <property type="component" value="Chromosome VI"/>
</dbReference>
<evidence type="ECO:0000256" key="4">
    <source>
        <dbReference type="ARBA" id="ARBA00022741"/>
    </source>
</evidence>
<feature type="transmembrane region" description="Helical" evidence="8">
    <location>
        <begin position="654"/>
        <end position="672"/>
    </location>
</feature>
<dbReference type="InterPro" id="IPR027417">
    <property type="entry name" value="P-loop_NTPase"/>
</dbReference>
<dbReference type="InterPro" id="IPR003593">
    <property type="entry name" value="AAA+_ATPase"/>
</dbReference>
<comment type="subcellular location">
    <subcellularLocation>
        <location evidence="1">Membrane</location>
        <topology evidence="1">Multi-pass membrane protein</topology>
    </subcellularLocation>
</comment>
<keyword evidence="6 8" id="KW-1133">Transmembrane helix</keyword>
<reference evidence="10 11" key="1">
    <citation type="submission" date="2023-02" db="EMBL/GenBank/DDBJ databases">
        <title>Encephalitozoon hellem ATCC 50451 complete genome.</title>
        <authorList>
            <person name="Mascarenhas dos Santos A.C."/>
            <person name="Julian A.T."/>
            <person name="Pombert J.-F."/>
        </authorList>
    </citation>
    <scope>NUCLEOTIDE SEQUENCE [LARGE SCALE GENOMIC DNA]</scope>
    <source>
        <strain evidence="10 11">ATCC 50451</strain>
    </source>
</reference>